<gene>
    <name evidence="2" type="ORF">N7U66_15995</name>
</gene>
<dbReference type="AlphaFoldDB" id="A0A9E8SCY1"/>
<protein>
    <submittedName>
        <fullName evidence="2">GNAT family N-acetyltransferase</fullName>
    </submittedName>
</protein>
<dbReference type="RefSeq" id="WP_267676104.1">
    <property type="nucleotide sequence ID" value="NZ_CP113088.1"/>
</dbReference>
<keyword evidence="3" id="KW-1185">Reference proteome</keyword>
<dbReference type="PROSITE" id="PS51186">
    <property type="entry name" value="GNAT"/>
    <property type="match status" value="1"/>
</dbReference>
<dbReference type="CDD" id="cd04301">
    <property type="entry name" value="NAT_SF"/>
    <property type="match status" value="1"/>
</dbReference>
<evidence type="ECO:0000313" key="3">
    <source>
        <dbReference type="Proteomes" id="UP001164705"/>
    </source>
</evidence>
<dbReference type="Gene3D" id="3.40.630.30">
    <property type="match status" value="1"/>
</dbReference>
<organism evidence="2 3">
    <name type="scientific">Lacinutrix neustonica</name>
    <dbReference type="NCBI Taxonomy" id="2980107"/>
    <lineage>
        <taxon>Bacteria</taxon>
        <taxon>Pseudomonadati</taxon>
        <taxon>Bacteroidota</taxon>
        <taxon>Flavobacteriia</taxon>
        <taxon>Flavobacteriales</taxon>
        <taxon>Flavobacteriaceae</taxon>
        <taxon>Lacinutrix</taxon>
    </lineage>
</organism>
<dbReference type="Proteomes" id="UP001164705">
    <property type="component" value="Chromosome"/>
</dbReference>
<accession>A0A9E8SCY1</accession>
<dbReference type="SUPFAM" id="SSF55729">
    <property type="entry name" value="Acyl-CoA N-acyltransferases (Nat)"/>
    <property type="match status" value="1"/>
</dbReference>
<dbReference type="Pfam" id="PF00583">
    <property type="entry name" value="Acetyltransf_1"/>
    <property type="match status" value="1"/>
</dbReference>
<name>A0A9E8SCY1_9FLAO</name>
<dbReference type="KEGG" id="lnu:N7U66_15995"/>
<sequence>MKINSNTTDINIKRITALETYPVRHPVLREGRPFETCKMEADDLESTFHFGLYYKNKLVGVATFMMDKDLRFTEKKQYRLRGMAVLTAYQGYHFGKQLLQFAEQFLKVNKVERVWFNARTKALSFYKNNGYNTYGSIFDIPDIGPHYVMSKIL</sequence>
<dbReference type="InterPro" id="IPR016181">
    <property type="entry name" value="Acyl_CoA_acyltransferase"/>
</dbReference>
<dbReference type="InterPro" id="IPR000182">
    <property type="entry name" value="GNAT_dom"/>
</dbReference>
<evidence type="ECO:0000259" key="1">
    <source>
        <dbReference type="PROSITE" id="PS51186"/>
    </source>
</evidence>
<evidence type="ECO:0000313" key="2">
    <source>
        <dbReference type="EMBL" id="WAC01491.1"/>
    </source>
</evidence>
<reference evidence="2" key="1">
    <citation type="submission" date="2022-11" db="EMBL/GenBank/DDBJ databases">
        <title>Lacinutrix neustonica HL-RS19T sp. nov., isolated from the surface microlayer sample of brackish Lake Shihwa.</title>
        <authorList>
            <person name="Choi J.Y."/>
            <person name="Hwang C.Y."/>
        </authorList>
    </citation>
    <scope>NUCLEOTIDE SEQUENCE</scope>
    <source>
        <strain evidence="2">HL-RS19</strain>
    </source>
</reference>
<feature type="domain" description="N-acetyltransferase" evidence="1">
    <location>
        <begin position="10"/>
        <end position="153"/>
    </location>
</feature>
<proteinExistence type="predicted"/>
<dbReference type="EMBL" id="CP113088">
    <property type="protein sequence ID" value="WAC01491.1"/>
    <property type="molecule type" value="Genomic_DNA"/>
</dbReference>
<dbReference type="GO" id="GO:0016747">
    <property type="term" value="F:acyltransferase activity, transferring groups other than amino-acyl groups"/>
    <property type="evidence" value="ECO:0007669"/>
    <property type="project" value="InterPro"/>
</dbReference>